<dbReference type="InterPro" id="IPR015908">
    <property type="entry name" value="Allantoicase_dom"/>
</dbReference>
<feature type="domain" description="Allantoicase" evidence="4">
    <location>
        <begin position="212"/>
        <end position="357"/>
    </location>
</feature>
<organism evidence="5 6">
    <name type="scientific">Tropicimonas sediminicola</name>
    <dbReference type="NCBI Taxonomy" id="1031541"/>
    <lineage>
        <taxon>Bacteria</taxon>
        <taxon>Pseudomonadati</taxon>
        <taxon>Pseudomonadota</taxon>
        <taxon>Alphaproteobacteria</taxon>
        <taxon>Rhodobacterales</taxon>
        <taxon>Roseobacteraceae</taxon>
        <taxon>Tropicimonas</taxon>
    </lineage>
</organism>
<dbReference type="UniPathway" id="UPA00395">
    <property type="reaction ID" value="UER00654"/>
</dbReference>
<evidence type="ECO:0000313" key="5">
    <source>
        <dbReference type="EMBL" id="SNS89728.1"/>
    </source>
</evidence>
<dbReference type="PIRSF" id="PIRSF016516">
    <property type="entry name" value="Allantoicase"/>
    <property type="match status" value="1"/>
</dbReference>
<dbReference type="SUPFAM" id="SSF49785">
    <property type="entry name" value="Galactose-binding domain-like"/>
    <property type="match status" value="2"/>
</dbReference>
<feature type="region of interest" description="Disordered" evidence="3">
    <location>
        <begin position="1"/>
        <end position="28"/>
    </location>
</feature>
<dbReference type="Proteomes" id="UP000198426">
    <property type="component" value="Unassembled WGS sequence"/>
</dbReference>
<keyword evidence="2" id="KW-0378">Hydrolase</keyword>
<keyword evidence="6" id="KW-1185">Reference proteome</keyword>
<dbReference type="Pfam" id="PF03561">
    <property type="entry name" value="Allantoicase"/>
    <property type="match status" value="2"/>
</dbReference>
<dbReference type="PANTHER" id="PTHR12045:SF3">
    <property type="entry name" value="INACTIVE ALLANTOICASE-RELATED"/>
    <property type="match status" value="1"/>
</dbReference>
<dbReference type="InterPro" id="IPR005164">
    <property type="entry name" value="Allantoicase"/>
</dbReference>
<gene>
    <name evidence="2" type="primary">alc</name>
    <name evidence="5" type="ORF">SAMN05421757_104265</name>
</gene>
<dbReference type="NCBIfam" id="TIGR02961">
    <property type="entry name" value="allantoicase"/>
    <property type="match status" value="1"/>
</dbReference>
<keyword evidence="2" id="KW-0659">Purine metabolism</keyword>
<dbReference type="InterPro" id="IPR008979">
    <property type="entry name" value="Galactose-bd-like_sf"/>
</dbReference>
<evidence type="ECO:0000256" key="3">
    <source>
        <dbReference type="SAM" id="MobiDB-lite"/>
    </source>
</evidence>
<dbReference type="Gene3D" id="2.60.120.260">
    <property type="entry name" value="Galactose-binding domain-like"/>
    <property type="match status" value="2"/>
</dbReference>
<evidence type="ECO:0000313" key="6">
    <source>
        <dbReference type="Proteomes" id="UP000198426"/>
    </source>
</evidence>
<evidence type="ECO:0000259" key="4">
    <source>
        <dbReference type="Pfam" id="PF03561"/>
    </source>
</evidence>
<dbReference type="PANTHER" id="PTHR12045">
    <property type="entry name" value="ALLANTOICASE"/>
    <property type="match status" value="1"/>
</dbReference>
<feature type="domain" description="Allantoicase" evidence="4">
    <location>
        <begin position="49"/>
        <end position="192"/>
    </location>
</feature>
<name>A0A239I8U7_9RHOB</name>
<evidence type="ECO:0000256" key="2">
    <source>
        <dbReference type="HAMAP-Rule" id="MF_00813"/>
    </source>
</evidence>
<proteinExistence type="inferred from homology"/>
<dbReference type="GO" id="GO:0004037">
    <property type="term" value="F:allantoicase activity"/>
    <property type="evidence" value="ECO:0007669"/>
    <property type="project" value="UniProtKB-UniRule"/>
</dbReference>
<reference evidence="5 6" key="1">
    <citation type="submission" date="2017-06" db="EMBL/GenBank/DDBJ databases">
        <authorList>
            <person name="Kim H.J."/>
            <person name="Triplett B.A."/>
        </authorList>
    </citation>
    <scope>NUCLEOTIDE SEQUENCE [LARGE SCALE GENOMIC DNA]</scope>
    <source>
        <strain evidence="5 6">DSM 29339</strain>
    </source>
</reference>
<comment type="similarity">
    <text evidence="1 2">Belongs to the allantoicase family.</text>
</comment>
<comment type="catalytic activity">
    <reaction evidence="2">
        <text>allantoate + H2O = (S)-ureidoglycolate + urea</text>
        <dbReference type="Rhea" id="RHEA:11016"/>
        <dbReference type="ChEBI" id="CHEBI:15377"/>
        <dbReference type="ChEBI" id="CHEBI:16199"/>
        <dbReference type="ChEBI" id="CHEBI:17536"/>
        <dbReference type="ChEBI" id="CHEBI:57296"/>
        <dbReference type="EC" id="3.5.3.4"/>
    </reaction>
</comment>
<dbReference type="AlphaFoldDB" id="A0A239I8U7"/>
<evidence type="ECO:0000256" key="1">
    <source>
        <dbReference type="ARBA" id="ARBA00009242"/>
    </source>
</evidence>
<dbReference type="HAMAP" id="MF_00813">
    <property type="entry name" value="Allantoicase"/>
    <property type="match status" value="1"/>
</dbReference>
<dbReference type="GO" id="GO:0006144">
    <property type="term" value="P:purine nucleobase metabolic process"/>
    <property type="evidence" value="ECO:0007669"/>
    <property type="project" value="UniProtKB-KW"/>
</dbReference>
<dbReference type="EMBL" id="FZOY01000004">
    <property type="protein sequence ID" value="SNS89728.1"/>
    <property type="molecule type" value="Genomic_DNA"/>
</dbReference>
<comment type="pathway">
    <text evidence="2">Nitrogen metabolism; (S)-allantoin degradation; (S)-ureidoglycolate from allantoate (aminidohydrolase route): step 1/1.</text>
</comment>
<sequence length="358" mass="39778">MAPEAEGRNVPDRPRQRPKDTPMPTIESLNADVPLYARTGINLASAGLGARGLSSTNEFFAPLERMLADGEPVFIEGKFDDHGKWMDGWETQRRRDGGHDHAVIKLAAPGRILGFDVDTRHFTGNYAPACRIEAASTREVTEETSWAQILPHRALGPDGHHFFRCESFESWTHIRLHIYPDGGVARLRVFGVPELDPTHDGQEIDLAASLNGGRILAMSDAHYGDYNRLLAPGRGTNMGDGWETRRRREPGYDWMVIALGARGVVERIEVDTAHFKGNYPDRCSLQAADMLNFGDGLTDALVTDSMFWKTLLPERKLGPDAIHDFREGLEALGPVTHVRFNIHPDGGVSRLRLFGRPA</sequence>
<feature type="compositionally biased region" description="Basic and acidic residues" evidence="3">
    <location>
        <begin position="1"/>
        <end position="20"/>
    </location>
</feature>
<dbReference type="EC" id="3.5.3.4" evidence="2"/>
<accession>A0A239I8U7</accession>
<protein>
    <recommendedName>
        <fullName evidence="2">Probable allantoicase</fullName>
        <ecNumber evidence="2">3.5.3.4</ecNumber>
    </recommendedName>
    <alternativeName>
        <fullName evidence="2">Allantoate amidinohydrolase</fullName>
    </alternativeName>
</protein>
<dbReference type="GO" id="GO:0000256">
    <property type="term" value="P:allantoin catabolic process"/>
    <property type="evidence" value="ECO:0007669"/>
    <property type="project" value="UniProtKB-UniRule"/>
</dbReference>